<accession>A0ABY9T1T4</accession>
<feature type="transmembrane region" description="Helical" evidence="1">
    <location>
        <begin position="187"/>
        <end position="210"/>
    </location>
</feature>
<evidence type="ECO:0000313" key="2">
    <source>
        <dbReference type="EMBL" id="WNC14070.1"/>
    </source>
</evidence>
<feature type="transmembrane region" description="Helical" evidence="1">
    <location>
        <begin position="34"/>
        <end position="53"/>
    </location>
</feature>
<evidence type="ECO:0000256" key="1">
    <source>
        <dbReference type="SAM" id="Phobius"/>
    </source>
</evidence>
<evidence type="ECO:0000313" key="3">
    <source>
        <dbReference type="Proteomes" id="UP001256827"/>
    </source>
</evidence>
<keyword evidence="1" id="KW-1133">Transmembrane helix</keyword>
<feature type="transmembrane region" description="Helical" evidence="1">
    <location>
        <begin position="230"/>
        <end position="253"/>
    </location>
</feature>
<proteinExistence type="predicted"/>
<sequence length="259" mass="28678">MSSRTFWALVRHEWKLKGSRRKLDRSHGSRGGRAIYLALLVLVAIGVAAYFAIQGQLQLPQLWGVAIGFPYMLVVMGVMMLKREWENGTFGWWLTLPYSRLSLVGAKFVAAWLRTVAIACGVYVLISLFAGIIALLVEGYSSADVWLTMVTGLPLLAIVVGFSPSILSLSILLSSTHYTTLRPISPILWIVIIGGLSTFYNGFTTFFPNYHLGRRLFSDQAGIWFPNPGGVAAGMVISWIAAYLFIRVAAYLLERKLAL</sequence>
<keyword evidence="3" id="KW-1185">Reference proteome</keyword>
<name>A0ABY9T1T4_BREBE</name>
<keyword evidence="1" id="KW-0812">Transmembrane</keyword>
<dbReference type="Proteomes" id="UP001256827">
    <property type="component" value="Chromosome"/>
</dbReference>
<dbReference type="RefSeq" id="WP_310765961.1">
    <property type="nucleotide sequence ID" value="NZ_CP134050.1"/>
</dbReference>
<keyword evidence="1" id="KW-0472">Membrane</keyword>
<protein>
    <submittedName>
        <fullName evidence="2">ABC transporter permease subunit</fullName>
    </submittedName>
</protein>
<dbReference type="EMBL" id="CP134050">
    <property type="protein sequence ID" value="WNC14070.1"/>
    <property type="molecule type" value="Genomic_DNA"/>
</dbReference>
<reference evidence="2 3" key="1">
    <citation type="submission" date="2023-09" db="EMBL/GenBank/DDBJ databases">
        <title>Complete Genome and Methylome dissection of Bacillus brevis NEB573 original source of BbsI restriction endonuclease.</title>
        <authorList>
            <person name="Fomenkov A."/>
            <person name="Roberts R.D."/>
        </authorList>
    </citation>
    <scope>NUCLEOTIDE SEQUENCE [LARGE SCALE GENOMIC DNA]</scope>
    <source>
        <strain evidence="2 3">NEB573</strain>
    </source>
</reference>
<gene>
    <name evidence="2" type="ORF">RGB73_25875</name>
</gene>
<feature type="transmembrane region" description="Helical" evidence="1">
    <location>
        <begin position="59"/>
        <end position="81"/>
    </location>
</feature>
<feature type="transmembrane region" description="Helical" evidence="1">
    <location>
        <begin position="149"/>
        <end position="175"/>
    </location>
</feature>
<feature type="transmembrane region" description="Helical" evidence="1">
    <location>
        <begin position="116"/>
        <end position="137"/>
    </location>
</feature>
<organism evidence="2 3">
    <name type="scientific">Brevibacillus brevis</name>
    <name type="common">Bacillus brevis</name>
    <dbReference type="NCBI Taxonomy" id="1393"/>
    <lineage>
        <taxon>Bacteria</taxon>
        <taxon>Bacillati</taxon>
        <taxon>Bacillota</taxon>
        <taxon>Bacilli</taxon>
        <taxon>Bacillales</taxon>
        <taxon>Paenibacillaceae</taxon>
        <taxon>Brevibacillus</taxon>
    </lineage>
</organism>